<evidence type="ECO:0000313" key="3">
    <source>
        <dbReference type="EMBL" id="MCA6077092.1"/>
    </source>
</evidence>
<keyword evidence="4" id="KW-1185">Reference proteome</keyword>
<sequence length="598" mass="62836">MTFSTIKNYFLAILILLIIPCVMPEVMAQSVGVGTTNPNSNAALDVVAPGNNQGVLLPRLTGGQRTSMSLGSTERGLIVYDTTDNLFYYWDGAQWIAGLGDSSGTFQNLAFNQATALLSIENGNSVDLSSLINDADSDPSNELITDVRLNGNILEIEENGLIYTLDLTPVINIGTDDQQLSLAGSVLTLEDGGAPIDLASLGYVTTSDDADADPTNEAITDFRITATDIEIEENGVLAGSIPLSGLPTGTDDQQISLAGSVLTLEDGGAPIDLASLGYVTTSDDADADPSNEAITDFRITATDIEIEENGVLAGSIPLSGLPTGTDDQEVTEFVLSGVNSSILQLTLEGDGTGQKTVDLHNISFPAASDLSGTIGTAVVKDGAINSQKILDGSIETADIQDGAVSNVKISDLDPSKLNQAGASVGDLLRWDGTQWAPATTAVVPVASYYSIDPSDFTGVYRQNFANSENNVLIFESDNSLVTIKDETLGRSIYAPVHLPHGSVVQSITMYFMDMHGPPVKLGLFERSFGSGQVDLGGGLNANENGPGIFTATLNGPFVIDNQNHTYMIGIDFNIAGITNQLSDAEQGIYGIVIEYITP</sequence>
<dbReference type="Proteomes" id="UP001139409">
    <property type="component" value="Unassembled WGS sequence"/>
</dbReference>
<name>A0A9X1HVN1_9BACT</name>
<reference evidence="3" key="1">
    <citation type="submission" date="2021-09" db="EMBL/GenBank/DDBJ databases">
        <title>Fulvivirga sp. isolated from coastal sediment.</title>
        <authorList>
            <person name="Yu H."/>
        </authorList>
    </citation>
    <scope>NUCLEOTIDE SEQUENCE</scope>
    <source>
        <strain evidence="3">1062</strain>
    </source>
</reference>
<dbReference type="EMBL" id="JAIXNE010000002">
    <property type="protein sequence ID" value="MCA6074787.1"/>
    <property type="molecule type" value="Genomic_DNA"/>
</dbReference>
<dbReference type="AlphaFoldDB" id="A0A9X1HVN1"/>
<dbReference type="EMBL" id="JAIXNE010000004">
    <property type="protein sequence ID" value="MCA6077092.1"/>
    <property type="molecule type" value="Genomic_DNA"/>
</dbReference>
<gene>
    <name evidence="1" type="ORF">LDX50_07890</name>
    <name evidence="2" type="ORF">LDX50_13860</name>
    <name evidence="3" type="ORF">LDX50_19580</name>
</gene>
<dbReference type="RefSeq" id="WP_225697899.1">
    <property type="nucleotide sequence ID" value="NZ_JAIXNE010000002.1"/>
</dbReference>
<organism evidence="3 4">
    <name type="scientific">Fulvivirga sedimenti</name>
    <dbReference type="NCBI Taxonomy" id="2879465"/>
    <lineage>
        <taxon>Bacteria</taxon>
        <taxon>Pseudomonadati</taxon>
        <taxon>Bacteroidota</taxon>
        <taxon>Cytophagia</taxon>
        <taxon>Cytophagales</taxon>
        <taxon>Fulvivirgaceae</taxon>
        <taxon>Fulvivirga</taxon>
    </lineage>
</organism>
<comment type="caution">
    <text evidence="3">The sequence shown here is derived from an EMBL/GenBank/DDBJ whole genome shotgun (WGS) entry which is preliminary data.</text>
</comment>
<protein>
    <submittedName>
        <fullName evidence="3">Uncharacterized protein</fullName>
    </submittedName>
</protein>
<accession>A0A9X1HVN1</accession>
<dbReference type="EMBL" id="JAIXNE010000003">
    <property type="protein sequence ID" value="MCA6075964.1"/>
    <property type="molecule type" value="Genomic_DNA"/>
</dbReference>
<evidence type="ECO:0000313" key="2">
    <source>
        <dbReference type="EMBL" id="MCA6075964.1"/>
    </source>
</evidence>
<proteinExistence type="predicted"/>
<evidence type="ECO:0000313" key="4">
    <source>
        <dbReference type="Proteomes" id="UP001139409"/>
    </source>
</evidence>
<evidence type="ECO:0000313" key="1">
    <source>
        <dbReference type="EMBL" id="MCA6074787.1"/>
    </source>
</evidence>